<feature type="compositionally biased region" description="Low complexity" evidence="1">
    <location>
        <begin position="227"/>
        <end position="237"/>
    </location>
</feature>
<evidence type="ECO:0000313" key="3">
    <source>
        <dbReference type="EMBL" id="CAB3262175.1"/>
    </source>
</evidence>
<evidence type="ECO:0000259" key="2">
    <source>
        <dbReference type="PROSITE" id="PS50132"/>
    </source>
</evidence>
<dbReference type="Gene3D" id="1.10.167.10">
    <property type="entry name" value="Regulator of G-protein Signalling 4, domain 2"/>
    <property type="match status" value="1"/>
</dbReference>
<dbReference type="EMBL" id="LR786569">
    <property type="protein sequence ID" value="CAB3262175.1"/>
    <property type="molecule type" value="mRNA"/>
</dbReference>
<sequence>MIAVATPPPSVIRSVSAHGKTEGLKICWSDSNILDKSVHDSVSDLAPAGHYVRLNSSIMSEYAFPKEYDQAEELFLRSQASAVAAALMEPIKRRPSRFASFRSPKRHSVAPDGRHTIAVNQSRPMSAIFSRKSLRSKKRNSSAFETTSLQPGKSHHQSSTSLYTVAKDSSICSESKRPSARFSAFSKKWKRHVLGKPKETRGQETVQTPQDCQSAQNPKTLRKQKRSSLSFRTSRSSQLVKPADGADEWKTKLESLLKLGCQPTLMNVLRHKELSKDFRDFLRKEYSEENLDFWNDVEEYRTCEHHSNLACIIYSTYIESNSPREVNLTFRTKTSIKNQLNDPNQSTFDDAQREIYRLMESDSYVRFISAAR</sequence>
<dbReference type="SMART" id="SM00315">
    <property type="entry name" value="RGS"/>
    <property type="match status" value="1"/>
</dbReference>
<feature type="domain" description="RGS" evidence="2">
    <location>
        <begin position="264"/>
        <end position="372"/>
    </location>
</feature>
<feature type="compositionally biased region" description="Polar residues" evidence="1">
    <location>
        <begin position="203"/>
        <end position="219"/>
    </location>
</feature>
<gene>
    <name evidence="3" type="primary">LOC100178431</name>
</gene>
<reference evidence="3" key="1">
    <citation type="submission" date="2020-04" db="EMBL/GenBank/DDBJ databases">
        <authorList>
            <person name="Neveu A P."/>
        </authorList>
    </citation>
    <scope>NUCLEOTIDE SEQUENCE</scope>
    <source>
        <tissue evidence="3">Whole embryo</tissue>
    </source>
</reference>
<feature type="region of interest" description="Disordered" evidence="1">
    <location>
        <begin position="132"/>
        <end position="160"/>
    </location>
</feature>
<accession>A0A6F9DGV0</accession>
<protein>
    <submittedName>
        <fullName evidence="3">Uncharacterized protein LOC100178431</fullName>
    </submittedName>
</protein>
<dbReference type="PROSITE" id="PS50132">
    <property type="entry name" value="RGS"/>
    <property type="match status" value="1"/>
</dbReference>
<dbReference type="SUPFAM" id="SSF48097">
    <property type="entry name" value="Regulator of G-protein signaling, RGS"/>
    <property type="match status" value="1"/>
</dbReference>
<dbReference type="InterPro" id="IPR016137">
    <property type="entry name" value="RGS"/>
</dbReference>
<evidence type="ECO:0000256" key="1">
    <source>
        <dbReference type="SAM" id="MobiDB-lite"/>
    </source>
</evidence>
<dbReference type="FunFam" id="1.10.167.10:FF:000001">
    <property type="entry name" value="Putative regulator of g-protein signaling 12"/>
    <property type="match status" value="1"/>
</dbReference>
<name>A0A6F9DGV0_9ASCI</name>
<organism evidence="3">
    <name type="scientific">Phallusia mammillata</name>
    <dbReference type="NCBI Taxonomy" id="59560"/>
    <lineage>
        <taxon>Eukaryota</taxon>
        <taxon>Metazoa</taxon>
        <taxon>Chordata</taxon>
        <taxon>Tunicata</taxon>
        <taxon>Ascidiacea</taxon>
        <taxon>Phlebobranchia</taxon>
        <taxon>Ascidiidae</taxon>
        <taxon>Phallusia</taxon>
    </lineage>
</organism>
<dbReference type="AlphaFoldDB" id="A0A6F9DGV0"/>
<dbReference type="PANTHER" id="PTHR10845:SF192">
    <property type="entry name" value="DOUBLE HIT, ISOFORM B"/>
    <property type="match status" value="1"/>
</dbReference>
<dbReference type="PANTHER" id="PTHR10845">
    <property type="entry name" value="REGULATOR OF G PROTEIN SIGNALING"/>
    <property type="match status" value="1"/>
</dbReference>
<dbReference type="InterPro" id="IPR036305">
    <property type="entry name" value="RGS_sf"/>
</dbReference>
<dbReference type="InterPro" id="IPR044926">
    <property type="entry name" value="RGS_subdomain_2"/>
</dbReference>
<proteinExistence type="evidence at transcript level"/>
<feature type="region of interest" description="Disordered" evidence="1">
    <location>
        <begin position="193"/>
        <end position="237"/>
    </location>
</feature>
<dbReference type="PRINTS" id="PR01301">
    <property type="entry name" value="RGSPROTEIN"/>
</dbReference>
<dbReference type="Pfam" id="PF00615">
    <property type="entry name" value="RGS"/>
    <property type="match status" value="1"/>
</dbReference>
<feature type="compositionally biased region" description="Polar residues" evidence="1">
    <location>
        <begin position="143"/>
        <end position="160"/>
    </location>
</feature>